<dbReference type="Proteomes" id="UP000799440">
    <property type="component" value="Unassembled WGS sequence"/>
</dbReference>
<dbReference type="EMBL" id="MU006579">
    <property type="protein sequence ID" value="KAF2746146.1"/>
    <property type="molecule type" value="Genomic_DNA"/>
</dbReference>
<sequence length="273" mass="29702">MAEKAHADAGEKPASSIHKFDLITRGDRTPTPGGKAAFVLARALDIPIQYSILAHGAGTALLHQVGVRTLPTGHPGHTGFPLIDNLGLSPYRLVLFGMTVGSALKQIIWVTTISKDPMDTKAALIVGVLNTVMNGINNYAFLLDFAASTHSDFPQAPLLVGGTLYVVGILTELISEIQRKRFKDDPRNEGKPYTGGLWKLARHINYGAYTVWRAGYAMAAGGWLLGAAIGALFAYDFTTRAIPSLDEYCSKRYGADWEQFKRQTKYRLLPGLL</sequence>
<dbReference type="Pfam" id="PF06966">
    <property type="entry name" value="DUF1295"/>
    <property type="match status" value="1"/>
</dbReference>
<dbReference type="PANTHER" id="PTHR32251:SF15">
    <property type="entry name" value="3-OXO-5-ALPHA-STEROID 4-DEHYDROGENASE (DUF1295)"/>
    <property type="match status" value="1"/>
</dbReference>
<organism evidence="2 3">
    <name type="scientific">Sporormia fimetaria CBS 119925</name>
    <dbReference type="NCBI Taxonomy" id="1340428"/>
    <lineage>
        <taxon>Eukaryota</taxon>
        <taxon>Fungi</taxon>
        <taxon>Dikarya</taxon>
        <taxon>Ascomycota</taxon>
        <taxon>Pezizomycotina</taxon>
        <taxon>Dothideomycetes</taxon>
        <taxon>Pleosporomycetidae</taxon>
        <taxon>Pleosporales</taxon>
        <taxon>Sporormiaceae</taxon>
        <taxon>Sporormia</taxon>
    </lineage>
</organism>
<proteinExistence type="predicted"/>
<keyword evidence="1" id="KW-0812">Transmembrane</keyword>
<reference evidence="2" key="1">
    <citation type="journal article" date="2020" name="Stud. Mycol.">
        <title>101 Dothideomycetes genomes: a test case for predicting lifestyles and emergence of pathogens.</title>
        <authorList>
            <person name="Haridas S."/>
            <person name="Albert R."/>
            <person name="Binder M."/>
            <person name="Bloem J."/>
            <person name="Labutti K."/>
            <person name="Salamov A."/>
            <person name="Andreopoulos B."/>
            <person name="Baker S."/>
            <person name="Barry K."/>
            <person name="Bills G."/>
            <person name="Bluhm B."/>
            <person name="Cannon C."/>
            <person name="Castanera R."/>
            <person name="Culley D."/>
            <person name="Daum C."/>
            <person name="Ezra D."/>
            <person name="Gonzalez J."/>
            <person name="Henrissat B."/>
            <person name="Kuo A."/>
            <person name="Liang C."/>
            <person name="Lipzen A."/>
            <person name="Lutzoni F."/>
            <person name="Magnuson J."/>
            <person name="Mondo S."/>
            <person name="Nolan M."/>
            <person name="Ohm R."/>
            <person name="Pangilinan J."/>
            <person name="Park H.-J."/>
            <person name="Ramirez L."/>
            <person name="Alfaro M."/>
            <person name="Sun H."/>
            <person name="Tritt A."/>
            <person name="Yoshinaga Y."/>
            <person name="Zwiers L.-H."/>
            <person name="Turgeon B."/>
            <person name="Goodwin S."/>
            <person name="Spatafora J."/>
            <person name="Crous P."/>
            <person name="Grigoriev I."/>
        </authorList>
    </citation>
    <scope>NUCLEOTIDE SEQUENCE</scope>
    <source>
        <strain evidence="2">CBS 119925</strain>
    </source>
</reference>
<dbReference type="GO" id="GO:0016020">
    <property type="term" value="C:membrane"/>
    <property type="evidence" value="ECO:0007669"/>
    <property type="project" value="TreeGrafter"/>
</dbReference>
<dbReference type="Gene3D" id="1.20.120.1630">
    <property type="match status" value="1"/>
</dbReference>
<evidence type="ECO:0000313" key="3">
    <source>
        <dbReference type="Proteomes" id="UP000799440"/>
    </source>
</evidence>
<dbReference type="OrthoDB" id="67965at2759"/>
<evidence type="ECO:0000256" key="1">
    <source>
        <dbReference type="SAM" id="Phobius"/>
    </source>
</evidence>
<name>A0A6A6V8C7_9PLEO</name>
<protein>
    <submittedName>
        <fullName evidence="2">ERG4/ERG24 ergosterol biosynthesis-like protein</fullName>
    </submittedName>
</protein>
<keyword evidence="3" id="KW-1185">Reference proteome</keyword>
<dbReference type="AlphaFoldDB" id="A0A6A6V8C7"/>
<keyword evidence="1" id="KW-0472">Membrane</keyword>
<accession>A0A6A6V8C7</accession>
<feature type="transmembrane region" description="Helical" evidence="1">
    <location>
        <begin position="214"/>
        <end position="235"/>
    </location>
</feature>
<dbReference type="InterPro" id="IPR010721">
    <property type="entry name" value="UstE-like"/>
</dbReference>
<keyword evidence="1" id="KW-1133">Transmembrane helix</keyword>
<feature type="transmembrane region" description="Helical" evidence="1">
    <location>
        <begin position="122"/>
        <end position="143"/>
    </location>
</feature>
<evidence type="ECO:0000313" key="2">
    <source>
        <dbReference type="EMBL" id="KAF2746146.1"/>
    </source>
</evidence>
<feature type="transmembrane region" description="Helical" evidence="1">
    <location>
        <begin position="155"/>
        <end position="174"/>
    </location>
</feature>
<gene>
    <name evidence="2" type="ORF">M011DRAFT_469003</name>
</gene>
<dbReference type="PANTHER" id="PTHR32251">
    <property type="entry name" value="3-OXO-5-ALPHA-STEROID 4-DEHYDROGENASE"/>
    <property type="match status" value="1"/>
</dbReference>